<dbReference type="EMBL" id="CAJVQC010038423">
    <property type="protein sequence ID" value="CAG8766127.1"/>
    <property type="molecule type" value="Genomic_DNA"/>
</dbReference>
<protein>
    <submittedName>
        <fullName evidence="1">6367_t:CDS:1</fullName>
    </submittedName>
</protein>
<feature type="non-terminal residue" evidence="1">
    <location>
        <position position="49"/>
    </location>
</feature>
<comment type="caution">
    <text evidence="1">The sequence shown here is derived from an EMBL/GenBank/DDBJ whole genome shotgun (WGS) entry which is preliminary data.</text>
</comment>
<sequence length="49" mass="5564">LNSRDHDLVTYSWWFSQIFVGRGITLEVSVQIKSWRQINGAAVNVDGTV</sequence>
<accession>A0ACA9QVH7</accession>
<evidence type="ECO:0000313" key="1">
    <source>
        <dbReference type="EMBL" id="CAG8766127.1"/>
    </source>
</evidence>
<keyword evidence="2" id="KW-1185">Reference proteome</keyword>
<feature type="non-terminal residue" evidence="1">
    <location>
        <position position="1"/>
    </location>
</feature>
<organism evidence="1 2">
    <name type="scientific">Racocetra persica</name>
    <dbReference type="NCBI Taxonomy" id="160502"/>
    <lineage>
        <taxon>Eukaryota</taxon>
        <taxon>Fungi</taxon>
        <taxon>Fungi incertae sedis</taxon>
        <taxon>Mucoromycota</taxon>
        <taxon>Glomeromycotina</taxon>
        <taxon>Glomeromycetes</taxon>
        <taxon>Diversisporales</taxon>
        <taxon>Gigasporaceae</taxon>
        <taxon>Racocetra</taxon>
    </lineage>
</organism>
<dbReference type="Proteomes" id="UP000789920">
    <property type="component" value="Unassembled WGS sequence"/>
</dbReference>
<gene>
    <name evidence="1" type="ORF">RPERSI_LOCUS15813</name>
</gene>
<reference evidence="1" key="1">
    <citation type="submission" date="2021-06" db="EMBL/GenBank/DDBJ databases">
        <authorList>
            <person name="Kallberg Y."/>
            <person name="Tangrot J."/>
            <person name="Rosling A."/>
        </authorList>
    </citation>
    <scope>NUCLEOTIDE SEQUENCE</scope>
    <source>
        <strain evidence="1">MA461A</strain>
    </source>
</reference>
<name>A0ACA9QVH7_9GLOM</name>
<proteinExistence type="predicted"/>
<evidence type="ECO:0000313" key="2">
    <source>
        <dbReference type="Proteomes" id="UP000789920"/>
    </source>
</evidence>